<dbReference type="AlphaFoldDB" id="A0A5J6LC75"/>
<proteinExistence type="predicted"/>
<keyword evidence="2" id="KW-1185">Reference proteome</keyword>
<dbReference type="EMBL" id="CP044222">
    <property type="protein sequence ID" value="QEW05891.1"/>
    <property type="molecule type" value="Genomic_DNA"/>
</dbReference>
<sequence>MKYLILHGIVSYSFVFELDKKINGIKDRYKSQKHLFNSSDIQFLEKSEAFLNLVERCLEYKLKKSDYYGLEFIVSDLEKISKEIEKLNDWNFRPIRNEIQEIRNYFIDLDRSDSE</sequence>
<name>A0A5J6LC75_9GAMM</name>
<gene>
    <name evidence="1" type="ORF">F5I99_04975</name>
</gene>
<reference evidence="1 2" key="1">
    <citation type="submission" date="2019-09" db="EMBL/GenBank/DDBJ databases">
        <title>Nitrincola iocasae sp. nov., a bacterium isolated from the sediment collected at a cold seep field in South China Sea.</title>
        <authorList>
            <person name="Zhang H."/>
            <person name="Wang H."/>
            <person name="Li C."/>
        </authorList>
    </citation>
    <scope>NUCLEOTIDE SEQUENCE [LARGE SCALE GENOMIC DNA]</scope>
    <source>
        <strain evidence="1 2">KXZD1103</strain>
    </source>
</reference>
<evidence type="ECO:0000313" key="1">
    <source>
        <dbReference type="EMBL" id="QEW05891.1"/>
    </source>
</evidence>
<dbReference type="RefSeq" id="WP_151053930.1">
    <property type="nucleotide sequence ID" value="NZ_CP044222.1"/>
</dbReference>
<dbReference type="KEGG" id="nik:F5I99_04975"/>
<organism evidence="1 2">
    <name type="scientific">Nitrincola iocasae</name>
    <dbReference type="NCBI Taxonomy" id="2614693"/>
    <lineage>
        <taxon>Bacteria</taxon>
        <taxon>Pseudomonadati</taxon>
        <taxon>Pseudomonadota</taxon>
        <taxon>Gammaproteobacteria</taxon>
        <taxon>Oceanospirillales</taxon>
        <taxon>Oceanospirillaceae</taxon>
        <taxon>Nitrincola</taxon>
    </lineage>
</organism>
<evidence type="ECO:0000313" key="2">
    <source>
        <dbReference type="Proteomes" id="UP000325606"/>
    </source>
</evidence>
<protein>
    <submittedName>
        <fullName evidence="1">Uncharacterized protein</fullName>
    </submittedName>
</protein>
<accession>A0A5J6LC75</accession>
<dbReference type="Proteomes" id="UP000325606">
    <property type="component" value="Chromosome"/>
</dbReference>